<keyword evidence="8" id="KW-0408">Iron</keyword>
<dbReference type="GO" id="GO:0000976">
    <property type="term" value="F:transcription cis-regulatory region binding"/>
    <property type="evidence" value="ECO:0007669"/>
    <property type="project" value="TreeGrafter"/>
</dbReference>
<reference evidence="9 10" key="1">
    <citation type="submission" date="2011-04" db="EMBL/GenBank/DDBJ databases">
        <title>The Genome Sequence of Clostridium citroniae WAL-19142.</title>
        <authorList>
            <consortium name="The Broad Institute Genome Sequencing Platform"/>
            <person name="Earl A."/>
            <person name="Ward D."/>
            <person name="Feldgarden M."/>
            <person name="Gevers D."/>
            <person name="Warren Y.A."/>
            <person name="Tyrrell K.L."/>
            <person name="Citron D.M."/>
            <person name="Goldstein E.J."/>
            <person name="Daigneault M."/>
            <person name="Allen-Vercoe E."/>
            <person name="Young S.K."/>
            <person name="Zeng Q."/>
            <person name="Gargeya S."/>
            <person name="Fitzgerald M."/>
            <person name="Haas B."/>
            <person name="Abouelleil A."/>
            <person name="Alvarado L."/>
            <person name="Arachchi H.M."/>
            <person name="Berlin A."/>
            <person name="Brown A."/>
            <person name="Chapman S.B."/>
            <person name="Chen Z."/>
            <person name="Dunbar C."/>
            <person name="Freedman E."/>
            <person name="Gearin G."/>
            <person name="Gellesch M."/>
            <person name="Goldberg J."/>
            <person name="Griggs A."/>
            <person name="Gujja S."/>
            <person name="Heilman E.R."/>
            <person name="Heiman D."/>
            <person name="Howarth C."/>
            <person name="Larson L."/>
            <person name="Lui A."/>
            <person name="MacDonald P.J."/>
            <person name="Mehta T."/>
            <person name="Montmayeur A."/>
            <person name="Murphy C."/>
            <person name="Neiman D."/>
            <person name="Pearson M."/>
            <person name="Priest M."/>
            <person name="Roberts A."/>
            <person name="Saif S."/>
            <person name="Shea T."/>
            <person name="Shenoy N."/>
            <person name="Sisk P."/>
            <person name="Stolte C."/>
            <person name="Sykes S."/>
            <person name="White J."/>
            <person name="Yandava C."/>
            <person name="Wortman J."/>
            <person name="Nusbaum C."/>
            <person name="Birren B."/>
        </authorList>
    </citation>
    <scope>NUCLEOTIDE SEQUENCE [LARGE SCALE GENOMIC DNA]</scope>
    <source>
        <strain evidence="9 10">WAL-19142</strain>
    </source>
</reference>
<feature type="binding site" evidence="7">
    <location>
        <position position="116"/>
    </location>
    <ligand>
        <name>Zn(2+)</name>
        <dbReference type="ChEBI" id="CHEBI:29105"/>
    </ligand>
</feature>
<accession>A0A0J9EQN8</accession>
<dbReference type="GO" id="GO:0008270">
    <property type="term" value="F:zinc ion binding"/>
    <property type="evidence" value="ECO:0007669"/>
    <property type="project" value="TreeGrafter"/>
</dbReference>
<evidence type="ECO:0000256" key="1">
    <source>
        <dbReference type="ARBA" id="ARBA00007957"/>
    </source>
</evidence>
<comment type="caution">
    <text evidence="9">The sequence shown here is derived from an EMBL/GenBank/DDBJ whole genome shotgun (WGS) entry which is preliminary data.</text>
</comment>
<dbReference type="CDD" id="cd07153">
    <property type="entry name" value="Fur_like"/>
    <property type="match status" value="1"/>
</dbReference>
<keyword evidence="4" id="KW-0805">Transcription regulation</keyword>
<feature type="binding site" evidence="7">
    <location>
        <position position="79"/>
    </location>
    <ligand>
        <name>Zn(2+)</name>
        <dbReference type="ChEBI" id="CHEBI:29105"/>
    </ligand>
</feature>
<evidence type="ECO:0000256" key="3">
    <source>
        <dbReference type="ARBA" id="ARBA00022833"/>
    </source>
</evidence>
<feature type="binding site" evidence="7">
    <location>
        <position position="113"/>
    </location>
    <ligand>
        <name>Zn(2+)</name>
        <dbReference type="ChEBI" id="CHEBI:29105"/>
    </ligand>
</feature>
<evidence type="ECO:0000256" key="2">
    <source>
        <dbReference type="ARBA" id="ARBA00022491"/>
    </source>
</evidence>
<dbReference type="InterPro" id="IPR036388">
    <property type="entry name" value="WH-like_DNA-bd_sf"/>
</dbReference>
<dbReference type="PANTHER" id="PTHR33202:SF7">
    <property type="entry name" value="FERRIC UPTAKE REGULATION PROTEIN"/>
    <property type="match status" value="1"/>
</dbReference>
<dbReference type="SUPFAM" id="SSF46785">
    <property type="entry name" value="Winged helix' DNA-binding domain"/>
    <property type="match status" value="1"/>
</dbReference>
<dbReference type="GO" id="GO:1900376">
    <property type="term" value="P:regulation of secondary metabolite biosynthetic process"/>
    <property type="evidence" value="ECO:0007669"/>
    <property type="project" value="TreeGrafter"/>
</dbReference>
<dbReference type="GO" id="GO:0045892">
    <property type="term" value="P:negative regulation of DNA-templated transcription"/>
    <property type="evidence" value="ECO:0007669"/>
    <property type="project" value="TreeGrafter"/>
</dbReference>
<dbReference type="RefSeq" id="WP_007858561.1">
    <property type="nucleotide sequence ID" value="NZ_KQ235879.1"/>
</dbReference>
<dbReference type="Pfam" id="PF01475">
    <property type="entry name" value="FUR"/>
    <property type="match status" value="1"/>
</dbReference>
<comment type="cofactor">
    <cofactor evidence="7">
        <name>Zn(2+)</name>
        <dbReference type="ChEBI" id="CHEBI:29105"/>
    </cofactor>
    <text evidence="7">Binds 1 zinc ion per subunit.</text>
</comment>
<evidence type="ECO:0000256" key="6">
    <source>
        <dbReference type="ARBA" id="ARBA00023163"/>
    </source>
</evidence>
<feature type="binding site" evidence="8">
    <location>
        <position position="72"/>
    </location>
    <ligand>
        <name>Fe cation</name>
        <dbReference type="ChEBI" id="CHEBI:24875"/>
    </ligand>
</feature>
<proteinExistence type="inferred from homology"/>
<comment type="similarity">
    <text evidence="1">Belongs to the Fur family.</text>
</comment>
<evidence type="ECO:0000313" key="10">
    <source>
        <dbReference type="Proteomes" id="UP000037392"/>
    </source>
</evidence>
<gene>
    <name evidence="9" type="ORF">HMPREF9470_03055</name>
</gene>
<evidence type="ECO:0000313" key="9">
    <source>
        <dbReference type="EMBL" id="KMW18145.1"/>
    </source>
</evidence>
<keyword evidence="5" id="KW-0238">DNA-binding</keyword>
<protein>
    <recommendedName>
        <fullName evidence="11">Transcriptional repressor</fullName>
    </recommendedName>
</protein>
<sequence>MTRYGQSILEIVNCTDEHMTAEQIFFTLKKKFPAVVMATVYNNLNSLYQKGMIRKISVEGQPDRYDKNTRHDHLVCRRCGKLADLNLSDMTAELEKQVGFKIDIYDLKIYYLCPECRKA</sequence>
<feature type="binding site" evidence="7">
    <location>
        <position position="76"/>
    </location>
    <ligand>
        <name>Zn(2+)</name>
        <dbReference type="ChEBI" id="CHEBI:29105"/>
    </ligand>
</feature>
<dbReference type="PANTHER" id="PTHR33202">
    <property type="entry name" value="ZINC UPTAKE REGULATION PROTEIN"/>
    <property type="match status" value="1"/>
</dbReference>
<keyword evidence="7" id="KW-0479">Metal-binding</keyword>
<dbReference type="InterPro" id="IPR036390">
    <property type="entry name" value="WH_DNA-bd_sf"/>
</dbReference>
<dbReference type="Gene3D" id="1.10.10.10">
    <property type="entry name" value="Winged helix-like DNA-binding domain superfamily/Winged helix DNA-binding domain"/>
    <property type="match status" value="1"/>
</dbReference>
<dbReference type="GeneID" id="93162414"/>
<evidence type="ECO:0000256" key="8">
    <source>
        <dbReference type="PIRSR" id="PIRSR602481-2"/>
    </source>
</evidence>
<dbReference type="Gene3D" id="3.30.1490.190">
    <property type="match status" value="1"/>
</dbReference>
<dbReference type="EMBL" id="ADLK01000024">
    <property type="protein sequence ID" value="KMW18145.1"/>
    <property type="molecule type" value="Genomic_DNA"/>
</dbReference>
<organism evidence="9 10">
    <name type="scientific">[Clostridium] citroniae WAL-19142</name>
    <dbReference type="NCBI Taxonomy" id="742734"/>
    <lineage>
        <taxon>Bacteria</taxon>
        <taxon>Bacillati</taxon>
        <taxon>Bacillota</taxon>
        <taxon>Clostridia</taxon>
        <taxon>Lachnospirales</taxon>
        <taxon>Lachnospiraceae</taxon>
        <taxon>Enterocloster</taxon>
    </lineage>
</organism>
<dbReference type="AlphaFoldDB" id="A0A0J9EQN8"/>
<dbReference type="GO" id="GO:0003700">
    <property type="term" value="F:DNA-binding transcription factor activity"/>
    <property type="evidence" value="ECO:0007669"/>
    <property type="project" value="InterPro"/>
</dbReference>
<dbReference type="OrthoDB" id="8659436at2"/>
<keyword evidence="3 7" id="KW-0862">Zinc</keyword>
<evidence type="ECO:0000256" key="5">
    <source>
        <dbReference type="ARBA" id="ARBA00023125"/>
    </source>
</evidence>
<evidence type="ECO:0008006" key="11">
    <source>
        <dbReference type="Google" id="ProtNLM"/>
    </source>
</evidence>
<evidence type="ECO:0000256" key="4">
    <source>
        <dbReference type="ARBA" id="ARBA00023015"/>
    </source>
</evidence>
<evidence type="ECO:0000256" key="7">
    <source>
        <dbReference type="PIRSR" id="PIRSR602481-1"/>
    </source>
</evidence>
<keyword evidence="2" id="KW-0678">Repressor</keyword>
<comment type="cofactor">
    <cofactor evidence="8">
        <name>Mn(2+)</name>
        <dbReference type="ChEBI" id="CHEBI:29035"/>
    </cofactor>
    <cofactor evidence="8">
        <name>Fe(2+)</name>
        <dbReference type="ChEBI" id="CHEBI:29033"/>
    </cofactor>
    <text evidence="8">Binds 1 Mn(2+) or Fe(2+) ion per subunit.</text>
</comment>
<keyword evidence="6" id="KW-0804">Transcription</keyword>
<dbReference type="InterPro" id="IPR002481">
    <property type="entry name" value="FUR"/>
</dbReference>
<name>A0A0J9EQN8_9FIRM</name>
<dbReference type="InterPro" id="IPR043135">
    <property type="entry name" value="Fur_C"/>
</dbReference>
<dbReference type="PATRIC" id="fig|742734.4.peg.3267"/>
<dbReference type="Proteomes" id="UP000037392">
    <property type="component" value="Unassembled WGS sequence"/>
</dbReference>